<sequence>MINRGSEWARWDLHIHTKGTAKNDQFTSPSLEEFFQLFFLRAIENEIKVIGITDYFNIENYKKAIEYQKDINLKDFFNAEQKEKIQKITIIPNMELRITPTTGRGTLINIHILFNPSILEDFEELFLTQANMVVGESQRFSLTRRGLIGLGKHHYHDISNDNEAYKKGIEQFSLTHKDLVEILEKNKILKENCLIFVANSTNDGASGIKSHEEYLAQQQASASELRNSIYRISDGLFSPKPSDLKYFLGKGADSVEEIIRKYGALKPCIHGCDAHTESKLFKPDNNQYCWIKAEPTFEGLKQILHEPETRVHIGPVAPELKNDYEVIDHIKLQSDNVFNNIIYFNPNLTSIIGGRSSGKSTLLQCLAKKLRPTALEEDSNHLNELCQNLEIIWKDGNQDDSRQIEYFYQGHMYKKSKDEGVEQIVKKLLLQQNPNLFDSFDKEKSASKLKIAGELSTYFSTKEQIEQKKSSLLTMGKIEDVNAQIQALSEQINAFQTEDIAEQELRDHDVQKAQINSHDNEIEQINNLVDCLNKITINDLISTHNPFKTFQAYPTVSENFEQAISSIESFAGAQIANLIKNANELLHTSLTEATQERNAIQSEPQFIKVLQFLSQSENLKPILFQKQQEETKARRITQIHNDIEELESSNALLLASVRQEWLTILASYCEVIESINAFQVSEDLEIISSKIFEVDSFQTWIKNCINQQSDKAQSFTNQSISTSEELLALFDTITQSLTDASIKFKQGNTLENFTKEFFDNTWFRLKYDVIYDGDNYNAMSQGKKAFVVLKMTLDCSDSSCPIIIDQPEDDLDNRAIFTELVTYLKDKKTQRQIILVTHNANVVVNADSELVIIANQHGSHSPNNNNKKFQYKYGSIECLLQDHDPRASTLDKKRIKDHICEILEGGDKAFKLREKKYNFM</sequence>
<dbReference type="EMBL" id="JAVIDL010000037">
    <property type="protein sequence ID" value="MDQ8936876.1"/>
    <property type="molecule type" value="Genomic_DNA"/>
</dbReference>
<gene>
    <name evidence="2" type="ORF">RFH47_14215</name>
</gene>
<proteinExistence type="predicted"/>
<dbReference type="Proteomes" id="UP001243844">
    <property type="component" value="Unassembled WGS sequence"/>
</dbReference>
<comment type="caution">
    <text evidence="2">The sequence shown here is derived from an EMBL/GenBank/DDBJ whole genome shotgun (WGS) entry which is preliminary data.</text>
</comment>
<evidence type="ECO:0000313" key="2">
    <source>
        <dbReference type="EMBL" id="MDQ8936876.1"/>
    </source>
</evidence>
<dbReference type="RefSeq" id="WP_308981980.1">
    <property type="nucleotide sequence ID" value="NZ_JAVIDL010000037.1"/>
</dbReference>
<evidence type="ECO:0000313" key="3">
    <source>
        <dbReference type="Proteomes" id="UP001243844"/>
    </source>
</evidence>
<dbReference type="AlphaFoldDB" id="A0AAW8JDY2"/>
<dbReference type="InterPro" id="IPR016195">
    <property type="entry name" value="Pol/histidinol_Pase-like"/>
</dbReference>
<keyword evidence="1" id="KW-0175">Coiled coil</keyword>
<evidence type="ECO:0000256" key="1">
    <source>
        <dbReference type="SAM" id="Coils"/>
    </source>
</evidence>
<reference evidence="2" key="1">
    <citation type="submission" date="2023-08" db="EMBL/GenBank/DDBJ databases">
        <title>Emergence of clinically-relevant ST2 carbapenem-resistant Acinetobacter baumannii strains in hospital sewages in Zhejiang, East of China.</title>
        <authorList>
            <person name="Kaichao C."/>
            <person name="Zhang R."/>
        </authorList>
    </citation>
    <scope>NUCLEOTIDE SEQUENCE</scope>
    <source>
        <strain evidence="2">M-RB-37</strain>
    </source>
</reference>
<evidence type="ECO:0008006" key="4">
    <source>
        <dbReference type="Google" id="ProtNLM"/>
    </source>
</evidence>
<dbReference type="NCBIfam" id="NF045780">
    <property type="entry name" value="TrlF_fam_ATP"/>
    <property type="match status" value="1"/>
</dbReference>
<dbReference type="SUPFAM" id="SSF52540">
    <property type="entry name" value="P-loop containing nucleoside triphosphate hydrolases"/>
    <property type="match status" value="1"/>
</dbReference>
<name>A0AAW8JDY2_9GAMM</name>
<dbReference type="SUPFAM" id="SSF89550">
    <property type="entry name" value="PHP domain-like"/>
    <property type="match status" value="1"/>
</dbReference>
<accession>A0AAW8JDY2</accession>
<dbReference type="Gene3D" id="3.40.50.300">
    <property type="entry name" value="P-loop containing nucleotide triphosphate hydrolases"/>
    <property type="match status" value="2"/>
</dbReference>
<organism evidence="2 3">
    <name type="scientific">Acinetobacter rudis</name>
    <dbReference type="NCBI Taxonomy" id="632955"/>
    <lineage>
        <taxon>Bacteria</taxon>
        <taxon>Pseudomonadati</taxon>
        <taxon>Pseudomonadota</taxon>
        <taxon>Gammaproteobacteria</taxon>
        <taxon>Moraxellales</taxon>
        <taxon>Moraxellaceae</taxon>
        <taxon>Acinetobacter</taxon>
    </lineage>
</organism>
<dbReference type="InterPro" id="IPR027417">
    <property type="entry name" value="P-loop_NTPase"/>
</dbReference>
<protein>
    <recommendedName>
        <fullName evidence="4">DNA repair protein</fullName>
    </recommendedName>
</protein>
<dbReference type="InterPro" id="IPR054787">
    <property type="entry name" value="TrlF_ATPase"/>
</dbReference>
<feature type="coiled-coil region" evidence="1">
    <location>
        <begin position="478"/>
        <end position="535"/>
    </location>
</feature>
<dbReference type="Gene3D" id="3.20.20.140">
    <property type="entry name" value="Metal-dependent hydrolases"/>
    <property type="match status" value="1"/>
</dbReference>